<dbReference type="Gene3D" id="3.90.1140.10">
    <property type="entry name" value="Cyclic phosphodiesterase"/>
    <property type="match status" value="1"/>
</dbReference>
<evidence type="ECO:0000313" key="2">
    <source>
        <dbReference type="Proteomes" id="UP000320653"/>
    </source>
</evidence>
<gene>
    <name evidence="1" type="ORF">FHW37_104154</name>
</gene>
<organism evidence="1 2">
    <name type="scientific">Neorhizobium alkalisoli</name>
    <dbReference type="NCBI Taxonomy" id="528178"/>
    <lineage>
        <taxon>Bacteria</taxon>
        <taxon>Pseudomonadati</taxon>
        <taxon>Pseudomonadota</taxon>
        <taxon>Alphaproteobacteria</taxon>
        <taxon>Hyphomicrobiales</taxon>
        <taxon>Rhizobiaceae</taxon>
        <taxon>Rhizobium/Agrobacterium group</taxon>
        <taxon>Neorhizobium</taxon>
    </lineage>
</organism>
<dbReference type="EMBL" id="VIWP01000004">
    <property type="protein sequence ID" value="TWF52886.1"/>
    <property type="molecule type" value="Genomic_DNA"/>
</dbReference>
<reference evidence="1 2" key="1">
    <citation type="submission" date="2019-06" db="EMBL/GenBank/DDBJ databases">
        <title>Sorghum-associated microbial communities from plants grown in Nebraska, USA.</title>
        <authorList>
            <person name="Schachtman D."/>
        </authorList>
    </citation>
    <scope>NUCLEOTIDE SEQUENCE [LARGE SCALE GENOMIC DNA]</scope>
    <source>
        <strain evidence="1 2">1225</strain>
    </source>
</reference>
<comment type="caution">
    <text evidence="1">The sequence shown here is derived from an EMBL/GenBank/DDBJ whole genome shotgun (WGS) entry which is preliminary data.</text>
</comment>
<accession>A0A561QRH8</accession>
<dbReference type="Proteomes" id="UP000320653">
    <property type="component" value="Unassembled WGS sequence"/>
</dbReference>
<protein>
    <submittedName>
        <fullName evidence="1">Putative phosphonate metabolism protein</fullName>
    </submittedName>
</protein>
<name>A0A561QRH8_9HYPH</name>
<keyword evidence="2" id="KW-1185">Reference proteome</keyword>
<dbReference type="Pfam" id="PF06299">
    <property type="entry name" value="DUF1045"/>
    <property type="match status" value="1"/>
</dbReference>
<dbReference type="PIRSF" id="PIRSF033328">
    <property type="entry name" value="Phest_Mll4975"/>
    <property type="match status" value="1"/>
</dbReference>
<proteinExistence type="predicted"/>
<dbReference type="InterPro" id="IPR009389">
    <property type="entry name" value="DUF1045"/>
</dbReference>
<dbReference type="NCBIfam" id="TIGR03223">
    <property type="entry name" value="Phn_opern_protn"/>
    <property type="match status" value="1"/>
</dbReference>
<dbReference type="AlphaFoldDB" id="A0A561QRH8"/>
<sequence length="260" mass="28620">MLSSARLTPPGFLIPPVPVLVSVLRYALYFAPSENHPLSKAASAWLGRDAFGNSTSATPAVAGISEDDVHALTADPRRYGFHATLKAPFALADSKSEAELLAAIEAFAAETTVFDIPRLVLGQLGRFFALVPATVYPELQQFAGSVVETFEPFRAPLSEADIARRKPDSLDEAHRDNLLRWGYPYVFDQFRFHMTLTAQVPPEQSPAMKAELENRLAAFTDRPLTIDALALFVEPERGADFTVYRRFALQPASDQRKTAP</sequence>
<evidence type="ECO:0000313" key="1">
    <source>
        <dbReference type="EMBL" id="TWF52886.1"/>
    </source>
</evidence>